<dbReference type="SUPFAM" id="SSF53335">
    <property type="entry name" value="S-adenosyl-L-methionine-dependent methyltransferases"/>
    <property type="match status" value="1"/>
</dbReference>
<protein>
    <recommendedName>
        <fullName evidence="10">Protein arginine N-methyltransferase</fullName>
    </recommendedName>
</protein>
<reference evidence="8 9" key="1">
    <citation type="journal article" date="2008" name="Nature">
        <title>The Phaeodactylum genome reveals the evolutionary history of diatom genomes.</title>
        <authorList>
            <person name="Bowler C."/>
            <person name="Allen A.E."/>
            <person name="Badger J.H."/>
            <person name="Grimwood J."/>
            <person name="Jabbari K."/>
            <person name="Kuo A."/>
            <person name="Maheswari U."/>
            <person name="Martens C."/>
            <person name="Maumus F."/>
            <person name="Otillar R.P."/>
            <person name="Rayko E."/>
            <person name="Salamov A."/>
            <person name="Vandepoele K."/>
            <person name="Beszteri B."/>
            <person name="Gruber A."/>
            <person name="Heijde M."/>
            <person name="Katinka M."/>
            <person name="Mock T."/>
            <person name="Valentin K."/>
            <person name="Verret F."/>
            <person name="Berges J.A."/>
            <person name="Brownlee C."/>
            <person name="Cadoret J.P."/>
            <person name="Chiovitti A."/>
            <person name="Choi C.J."/>
            <person name="Coesel S."/>
            <person name="De Martino A."/>
            <person name="Detter J.C."/>
            <person name="Durkin C."/>
            <person name="Falciatore A."/>
            <person name="Fournet J."/>
            <person name="Haruta M."/>
            <person name="Huysman M.J."/>
            <person name="Jenkins B.D."/>
            <person name="Jiroutova K."/>
            <person name="Jorgensen R.E."/>
            <person name="Joubert Y."/>
            <person name="Kaplan A."/>
            <person name="Kroger N."/>
            <person name="Kroth P.G."/>
            <person name="La Roche J."/>
            <person name="Lindquist E."/>
            <person name="Lommer M."/>
            <person name="Martin-Jezequel V."/>
            <person name="Lopez P.J."/>
            <person name="Lucas S."/>
            <person name="Mangogna M."/>
            <person name="McGinnis K."/>
            <person name="Medlin L.K."/>
            <person name="Montsant A."/>
            <person name="Oudot-Le Secq M.P."/>
            <person name="Napoli C."/>
            <person name="Obornik M."/>
            <person name="Parker M.S."/>
            <person name="Petit J.L."/>
            <person name="Porcel B.M."/>
            <person name="Poulsen N."/>
            <person name="Robison M."/>
            <person name="Rychlewski L."/>
            <person name="Rynearson T.A."/>
            <person name="Schmutz J."/>
            <person name="Shapiro H."/>
            <person name="Siaut M."/>
            <person name="Stanley M."/>
            <person name="Sussman M.R."/>
            <person name="Taylor A.R."/>
            <person name="Vardi A."/>
            <person name="von Dassow P."/>
            <person name="Vyverman W."/>
            <person name="Willis A."/>
            <person name="Wyrwicz L.S."/>
            <person name="Rokhsar D.S."/>
            <person name="Weissenbach J."/>
            <person name="Armbrust E.V."/>
            <person name="Green B.R."/>
            <person name="Van de Peer Y."/>
            <person name="Grigoriev I.V."/>
        </authorList>
    </citation>
    <scope>NUCLEOTIDE SEQUENCE [LARGE SCALE GENOMIC DNA]</scope>
    <source>
        <strain evidence="8 9">CCAP 1055/1</strain>
    </source>
</reference>
<feature type="active site" description="Proton donor/acceptor" evidence="2">
    <location>
        <position position="157"/>
    </location>
</feature>
<reference evidence="9" key="2">
    <citation type="submission" date="2008-08" db="EMBL/GenBank/DDBJ databases">
        <authorList>
            <consortium name="Diatom Consortium"/>
            <person name="Grigoriev I."/>
            <person name="Grimwood J."/>
            <person name="Kuo A."/>
            <person name="Otillar R.P."/>
            <person name="Salamov A."/>
            <person name="Detter J.C."/>
            <person name="Lindquist E."/>
            <person name="Shapiro H."/>
            <person name="Lucas S."/>
            <person name="Glavina del Rio T."/>
            <person name="Pitluck S."/>
            <person name="Rokhsar D."/>
            <person name="Bowler C."/>
        </authorList>
    </citation>
    <scope>GENOME REANNOTATION</scope>
    <source>
        <strain evidence="9">CCAP 1055/1</strain>
    </source>
</reference>
<keyword evidence="5" id="KW-0489">Methyltransferase</keyword>
<keyword evidence="1 3" id="KW-0949">S-adenosyl-L-methionine</keyword>
<evidence type="ECO:0000259" key="6">
    <source>
        <dbReference type="Pfam" id="PF05185"/>
    </source>
</evidence>
<dbReference type="Proteomes" id="UP000000759">
    <property type="component" value="Chromosome 23"/>
</dbReference>
<dbReference type="InParanoid" id="B7GB21"/>
<dbReference type="GO" id="GO:0005829">
    <property type="term" value="C:cytosol"/>
    <property type="evidence" value="ECO:0007669"/>
    <property type="project" value="TreeGrafter"/>
</dbReference>
<evidence type="ECO:0000256" key="5">
    <source>
        <dbReference type="PROSITE-ProRule" id="PRU01015"/>
    </source>
</evidence>
<dbReference type="AlphaFoldDB" id="B7GB21"/>
<sequence length="373" mass="41633">SHEATLERDYLDQLQRPLQPLKDHLENVTYETFEKDPVKYARYQQALSLAYQDRANTPFCVVLVVGAGRGPLVTCALAAYEELDVSRRPQALRVFAVEKNPSAMVYLQAKAAHDQTWKQYGVSLVHIDLRQLAVELIGGTPGDIVVSELLGSFGCNELSPECLDALFTTTAVHDRTVSIPTRYISHLAPVSSAKLHSQARVQALYPNEDESGVLGLQTAMETPYVVRTHAASQTHREQDCWEFVHPSVSSGDKNRTAMVEFTPDAGYVLHGLLGTFTADLYYSARLDKLVQISTAPSNFSVGMFSWFPLYFPIANPLYVPANANVTAYVRRQWDVVTSRVWYEWSVTVHDQNGDVLGISPLHNINGRSYHVSM</sequence>
<feature type="binding site" evidence="3">
    <location>
        <position position="98"/>
    </location>
    <ligand>
        <name>S-adenosyl-L-methionine</name>
        <dbReference type="ChEBI" id="CHEBI:59789"/>
    </ligand>
</feature>
<dbReference type="Gene3D" id="2.70.160.11">
    <property type="entry name" value="Hnrnp arginine n-methyltransferase1"/>
    <property type="match status" value="1"/>
</dbReference>
<dbReference type="GeneID" id="7198188"/>
<accession>B7GB21</accession>
<dbReference type="EMBL" id="CM000625">
    <property type="protein sequence ID" value="EEC44044.1"/>
    <property type="molecule type" value="Genomic_DNA"/>
</dbReference>
<name>B7GB21_PHATC</name>
<dbReference type="OrthoDB" id="1368803at2759"/>
<feature type="non-terminal residue" evidence="8">
    <location>
        <position position="1"/>
    </location>
</feature>
<evidence type="ECO:0000256" key="4">
    <source>
        <dbReference type="PIRSR" id="PIRSR015894-3"/>
    </source>
</evidence>
<gene>
    <name evidence="8" type="ORF">PHATRDRAFT_16141</name>
</gene>
<dbReference type="PROSITE" id="PS51678">
    <property type="entry name" value="SAM_MT_PRMT"/>
    <property type="match status" value="1"/>
</dbReference>
<evidence type="ECO:0000313" key="9">
    <source>
        <dbReference type="Proteomes" id="UP000000759"/>
    </source>
</evidence>
<feature type="site" description="Critical for specifying symmetric addition of methyl groups" evidence="4">
    <location>
        <position position="33"/>
    </location>
</feature>
<dbReference type="FunCoup" id="B7GB21">
    <property type="interactions" value="457"/>
</dbReference>
<dbReference type="PANTHER" id="PTHR10738">
    <property type="entry name" value="PROTEIN ARGININE N-METHYLTRANSFERASE 5"/>
    <property type="match status" value="1"/>
</dbReference>
<dbReference type="Gene3D" id="3.40.50.150">
    <property type="entry name" value="Vaccinia Virus protein VP39"/>
    <property type="match status" value="1"/>
</dbReference>
<evidence type="ECO:0000256" key="3">
    <source>
        <dbReference type="PIRSR" id="PIRSR015894-2"/>
    </source>
</evidence>
<dbReference type="GO" id="GO:0006355">
    <property type="term" value="P:regulation of DNA-templated transcription"/>
    <property type="evidence" value="ECO:0007669"/>
    <property type="project" value="TreeGrafter"/>
</dbReference>
<evidence type="ECO:0000256" key="2">
    <source>
        <dbReference type="PIRSR" id="PIRSR015894-1"/>
    </source>
</evidence>
<dbReference type="GO" id="GO:0005634">
    <property type="term" value="C:nucleus"/>
    <property type="evidence" value="ECO:0007669"/>
    <property type="project" value="TreeGrafter"/>
</dbReference>
<dbReference type="InterPro" id="IPR035075">
    <property type="entry name" value="PRMT5"/>
</dbReference>
<dbReference type="KEGG" id="pti:PHATRDRAFT_16141"/>
<dbReference type="GO" id="GO:0016274">
    <property type="term" value="F:protein-arginine N-methyltransferase activity"/>
    <property type="evidence" value="ECO:0007669"/>
    <property type="project" value="InterPro"/>
</dbReference>
<dbReference type="Pfam" id="PF17286">
    <property type="entry name" value="PRMT5_C"/>
    <property type="match status" value="1"/>
</dbReference>
<dbReference type="InterPro" id="IPR035248">
    <property type="entry name" value="PRMT5_C"/>
</dbReference>
<dbReference type="PaxDb" id="2850-Phatr16141"/>
<dbReference type="RefSeq" id="XP_002184295.1">
    <property type="nucleotide sequence ID" value="XM_002184259.1"/>
</dbReference>
<dbReference type="InterPro" id="IPR007857">
    <property type="entry name" value="Arg_MeTrfase_PRMT5"/>
</dbReference>
<dbReference type="PANTHER" id="PTHR10738:SF0">
    <property type="entry name" value="PROTEIN ARGININE N-METHYLTRANSFERASE 5"/>
    <property type="match status" value="1"/>
</dbReference>
<evidence type="ECO:0008006" key="10">
    <source>
        <dbReference type="Google" id="ProtNLM"/>
    </source>
</evidence>
<dbReference type="GO" id="GO:0032259">
    <property type="term" value="P:methylation"/>
    <property type="evidence" value="ECO:0007669"/>
    <property type="project" value="UniProtKB-KW"/>
</dbReference>
<keyword evidence="9" id="KW-1185">Reference proteome</keyword>
<feature type="binding site" evidence="3">
    <location>
        <begin position="39"/>
        <end position="40"/>
    </location>
    <ligand>
        <name>S-adenosyl-L-methionine</name>
        <dbReference type="ChEBI" id="CHEBI:59789"/>
    </ligand>
</feature>
<organism evidence="8 9">
    <name type="scientific">Phaeodactylum tricornutum (strain CCAP 1055/1)</name>
    <dbReference type="NCBI Taxonomy" id="556484"/>
    <lineage>
        <taxon>Eukaryota</taxon>
        <taxon>Sar</taxon>
        <taxon>Stramenopiles</taxon>
        <taxon>Ochrophyta</taxon>
        <taxon>Bacillariophyta</taxon>
        <taxon>Bacillariophyceae</taxon>
        <taxon>Bacillariophycidae</taxon>
        <taxon>Naviculales</taxon>
        <taxon>Phaeodactylaceae</taxon>
        <taxon>Phaeodactylum</taxon>
    </lineage>
</organism>
<dbReference type="InterPro" id="IPR029063">
    <property type="entry name" value="SAM-dependent_MTases_sf"/>
</dbReference>
<dbReference type="PIRSF" id="PIRSF015894">
    <property type="entry name" value="Skb1_MeTrfase"/>
    <property type="match status" value="1"/>
</dbReference>
<dbReference type="eggNOG" id="KOG0822">
    <property type="taxonomic scope" value="Eukaryota"/>
</dbReference>
<proteinExistence type="predicted"/>
<feature type="domain" description="PRMT5 arginine-N-methyltransferase" evidence="6">
    <location>
        <begin position="3"/>
        <end position="179"/>
    </location>
</feature>
<feature type="domain" description="PRMT5 oligomerisation" evidence="7">
    <location>
        <begin position="183"/>
        <end position="370"/>
    </location>
</feature>
<evidence type="ECO:0000259" key="7">
    <source>
        <dbReference type="Pfam" id="PF17286"/>
    </source>
</evidence>
<feature type="binding site" evidence="3">
    <location>
        <position position="30"/>
    </location>
    <ligand>
        <name>S-adenosyl-L-methionine</name>
        <dbReference type="ChEBI" id="CHEBI:59789"/>
    </ligand>
</feature>
<feature type="active site" description="Proton donor/acceptor" evidence="2">
    <location>
        <position position="148"/>
    </location>
</feature>
<evidence type="ECO:0000256" key="1">
    <source>
        <dbReference type="ARBA" id="ARBA00022691"/>
    </source>
</evidence>
<keyword evidence="5" id="KW-0808">Transferase</keyword>
<evidence type="ECO:0000313" key="8">
    <source>
        <dbReference type="EMBL" id="EEC44044.1"/>
    </source>
</evidence>
<dbReference type="InterPro" id="IPR025799">
    <property type="entry name" value="Arg_MeTrfase"/>
</dbReference>
<dbReference type="STRING" id="556484.B7GB21"/>
<dbReference type="Pfam" id="PF05185">
    <property type="entry name" value="PRMT5"/>
    <property type="match status" value="1"/>
</dbReference>